<dbReference type="KEGG" id="tva:4775324"/>
<organism evidence="1 2">
    <name type="scientific">Trichomonas vaginalis (strain ATCC PRA-98 / G3)</name>
    <dbReference type="NCBI Taxonomy" id="412133"/>
    <lineage>
        <taxon>Eukaryota</taxon>
        <taxon>Metamonada</taxon>
        <taxon>Parabasalia</taxon>
        <taxon>Trichomonadida</taxon>
        <taxon>Trichomonadidae</taxon>
        <taxon>Trichomonas</taxon>
    </lineage>
</organism>
<dbReference type="VEuPathDB" id="TrichDB:TVAG_266700"/>
<dbReference type="SMR" id="A2DQM3"/>
<dbReference type="EMBL" id="DS113232">
    <property type="protein sequence ID" value="EAY17307.1"/>
    <property type="molecule type" value="Genomic_DNA"/>
</dbReference>
<dbReference type="InterPro" id="IPR016024">
    <property type="entry name" value="ARM-type_fold"/>
</dbReference>
<dbReference type="VEuPathDB" id="TrichDB:TVAGG3_0591680"/>
<dbReference type="InParanoid" id="A2DQM3"/>
<proteinExistence type="predicted"/>
<gene>
    <name evidence="1" type="ORF">TVAG_266700</name>
</gene>
<keyword evidence="2" id="KW-1185">Reference proteome</keyword>
<protein>
    <submittedName>
        <fullName evidence="1">Uncharacterized protein</fullName>
    </submittedName>
</protein>
<name>A2DQM3_TRIV3</name>
<sequence length="835" mass="97315">MDAALIEQLINKINDPEVKTDERNEALEILYHWGEQQNCLEVALQFIIEYKKHSTNVVITSLMLTKSKVQDSWRYFTQDMVQSFVSILFQFLEENKAKRDDIAYRYALLNLIDVSILSDDPNLSMPTFMENNFPQDFYLDFLILYLEENASPFTKKYLENMTPSRLMLLEVCPRVLYEQPTSLQWLKVFQLLLQYMDNFEGYDWVFERFYQTFNNFNQIKIVIDIIVLCFSYNNDRDPEFYFQLYELFIRLSQHLRGDIEDDDVCSQLMLLWGGVLQAETNFLQTQEFYEILSAMLEEFALFLESAPLDNECWPKLLFNLSRFIQAFTDEHFNKDVLEFIFVEVIKLLDRDLPPIEDMSAVLKEIWNAKPSTDDNSQAKEDESSQIMRESLNSALNQMLNNPTNGLFSAVAHLWKAMKDDDTSLQYKNQLGNLSCTALLQLDEYPPSTLFFIQRVGRKFPEYAEQFFKIIIDNFDSDEDFYSHKVLFKHIIRNLDNPPEIEQSVFSYLTEKKCDPFEIYEGDSTKIDFYPLASIISLLSLYQSDDVGTGVHSIIIEAIQKAVDTDSPKNFIEVMAILYEIAKNLRKIKVNEWFKSFLMQIIEDARAIIGKNFYDQSEILQTLYVELIRAITVFLDISQLAAQYLDNVIRSNSFYPFHLCLTPIIQRYLPIESLSQLIASINPNDSEGQKAAYEFALILKDHPILWFSTPPELILEMLTANYSERATQDTPYYVAIAIDKRIQMTPPIDPDFLRAAIVSLCVGLYNIYQDVNLSKMASFLQIICKAIGIEEARNIMINAFGNNLNIQIQKFIEAVCSDQKIDYTILYEAFQKSSDM</sequence>
<evidence type="ECO:0000313" key="2">
    <source>
        <dbReference type="Proteomes" id="UP000001542"/>
    </source>
</evidence>
<accession>A2DQM3</accession>
<reference evidence="1" key="2">
    <citation type="journal article" date="2007" name="Science">
        <title>Draft genome sequence of the sexually transmitted pathogen Trichomonas vaginalis.</title>
        <authorList>
            <person name="Carlton J.M."/>
            <person name="Hirt R.P."/>
            <person name="Silva J.C."/>
            <person name="Delcher A.L."/>
            <person name="Schatz M."/>
            <person name="Zhao Q."/>
            <person name="Wortman J.R."/>
            <person name="Bidwell S.L."/>
            <person name="Alsmark U.C.M."/>
            <person name="Besteiro S."/>
            <person name="Sicheritz-Ponten T."/>
            <person name="Noel C.J."/>
            <person name="Dacks J.B."/>
            <person name="Foster P.G."/>
            <person name="Simillion C."/>
            <person name="Van de Peer Y."/>
            <person name="Miranda-Saavedra D."/>
            <person name="Barton G.J."/>
            <person name="Westrop G.D."/>
            <person name="Mueller S."/>
            <person name="Dessi D."/>
            <person name="Fiori P.L."/>
            <person name="Ren Q."/>
            <person name="Paulsen I."/>
            <person name="Zhang H."/>
            <person name="Bastida-Corcuera F.D."/>
            <person name="Simoes-Barbosa A."/>
            <person name="Brown M.T."/>
            <person name="Hayes R.D."/>
            <person name="Mukherjee M."/>
            <person name="Okumura C.Y."/>
            <person name="Schneider R."/>
            <person name="Smith A.J."/>
            <person name="Vanacova S."/>
            <person name="Villalvazo M."/>
            <person name="Haas B.J."/>
            <person name="Pertea M."/>
            <person name="Feldblyum T.V."/>
            <person name="Utterback T.R."/>
            <person name="Shu C.L."/>
            <person name="Osoegawa K."/>
            <person name="de Jong P.J."/>
            <person name="Hrdy I."/>
            <person name="Horvathova L."/>
            <person name="Zubacova Z."/>
            <person name="Dolezal P."/>
            <person name="Malik S.B."/>
            <person name="Logsdon J.M. Jr."/>
            <person name="Henze K."/>
            <person name="Gupta A."/>
            <person name="Wang C.C."/>
            <person name="Dunne R.L."/>
            <person name="Upcroft J.A."/>
            <person name="Upcroft P."/>
            <person name="White O."/>
            <person name="Salzberg S.L."/>
            <person name="Tang P."/>
            <person name="Chiu C.-H."/>
            <person name="Lee Y.-S."/>
            <person name="Embley T.M."/>
            <person name="Coombs G.H."/>
            <person name="Mottram J.C."/>
            <person name="Tachezy J."/>
            <person name="Fraser-Liggett C.M."/>
            <person name="Johnson P.J."/>
        </authorList>
    </citation>
    <scope>NUCLEOTIDE SEQUENCE [LARGE SCALE GENOMIC DNA]</scope>
    <source>
        <strain evidence="1">G3</strain>
    </source>
</reference>
<dbReference type="RefSeq" id="XP_001329530.1">
    <property type="nucleotide sequence ID" value="XM_001329495.1"/>
</dbReference>
<reference evidence="1" key="1">
    <citation type="submission" date="2006-10" db="EMBL/GenBank/DDBJ databases">
        <authorList>
            <person name="Amadeo P."/>
            <person name="Zhao Q."/>
            <person name="Wortman J."/>
            <person name="Fraser-Liggett C."/>
            <person name="Carlton J."/>
        </authorList>
    </citation>
    <scope>NUCLEOTIDE SEQUENCE</scope>
    <source>
        <strain evidence="1">G3</strain>
    </source>
</reference>
<evidence type="ECO:0000313" key="1">
    <source>
        <dbReference type="EMBL" id="EAY17307.1"/>
    </source>
</evidence>
<dbReference type="Proteomes" id="UP000001542">
    <property type="component" value="Unassembled WGS sequence"/>
</dbReference>
<dbReference type="AlphaFoldDB" id="A2DQM3"/>
<dbReference type="SUPFAM" id="SSF48371">
    <property type="entry name" value="ARM repeat"/>
    <property type="match status" value="1"/>
</dbReference>